<dbReference type="Proteomes" id="UP001307889">
    <property type="component" value="Chromosome 5"/>
</dbReference>
<dbReference type="EMBL" id="AP028913">
    <property type="protein sequence ID" value="BES94381.1"/>
    <property type="molecule type" value="Genomic_DNA"/>
</dbReference>
<feature type="transmembrane region" description="Helical" evidence="5">
    <location>
        <begin position="375"/>
        <end position="396"/>
    </location>
</feature>
<feature type="transmembrane region" description="Helical" evidence="5">
    <location>
        <begin position="465"/>
        <end position="484"/>
    </location>
</feature>
<dbReference type="InterPro" id="IPR003663">
    <property type="entry name" value="Sugar/inositol_transpt"/>
</dbReference>
<dbReference type="SUPFAM" id="SSF103473">
    <property type="entry name" value="MFS general substrate transporter"/>
    <property type="match status" value="1"/>
</dbReference>
<dbReference type="InterPro" id="IPR050549">
    <property type="entry name" value="MFS_Trehalose_Transporter"/>
</dbReference>
<keyword evidence="2 5" id="KW-0812">Transmembrane</keyword>
<keyword evidence="3 5" id="KW-1133">Transmembrane helix</keyword>
<feature type="transmembrane region" description="Helical" evidence="5">
    <location>
        <begin position="179"/>
        <end position="202"/>
    </location>
</feature>
<dbReference type="InterPro" id="IPR020846">
    <property type="entry name" value="MFS_dom"/>
</dbReference>
<sequence>MESEPLKDIQSKVAISPKRSNYKTSSQFEGANGLSAPDSHRNPTFLDVMPQIIAACISLSSVPQAGVNMAFSGVLIPQLKDEGMVGFSKEAASWIASIVAISQPIGALFVGPLMDAIGRKSVCIITNIPIVIGWLFIYFTKSELWPIYVGRMLCGFGSGMTTVGIVYTAEVAHSRYRPMLLSLNSVNVALGILLATVLGAYLSWRTCALVFGAMGIISTTMSLFIPESPLWLVNFTESSRELIAKHVRSLNRSEWLFAEEWDRLQESKATRRTAVQEEQEKAKSIFQRLKGKIACFFEPASFRPLTTLFIVFFLQQTSGTYVVIFYTVNIFRAVGGDDFGGGFDGYTATMALGILRFVMSFVSAVLSNVMGRRPIMLVSCVGMGLSSLATALFLSLNHVDTVIFASGGSVNATASAAAPGADQLVSSWWVLISLLIFVCIGSVGQMVIPWTLIGELLPTKIRASGSGLMVSYSSLLLFSVVKTFPGLLDLTTLPVLFLSYATMSFVSALYVYFCLPETFRKNFQEIAQMFKTKNVAIND</sequence>
<evidence type="ECO:0000256" key="4">
    <source>
        <dbReference type="ARBA" id="ARBA00023136"/>
    </source>
</evidence>
<comment type="subcellular location">
    <subcellularLocation>
        <location evidence="1">Membrane</location>
        <topology evidence="1">Multi-pass membrane protein</topology>
    </subcellularLocation>
</comment>
<protein>
    <submittedName>
        <fullName evidence="7">Sugar (And other) transporter</fullName>
    </submittedName>
</protein>
<feature type="transmembrane region" description="Helical" evidence="5">
    <location>
        <begin position="428"/>
        <end position="453"/>
    </location>
</feature>
<dbReference type="PRINTS" id="PR00171">
    <property type="entry name" value="SUGRTRNSPORT"/>
</dbReference>
<keyword evidence="4 5" id="KW-0472">Membrane</keyword>
<feature type="transmembrane region" description="Helical" evidence="5">
    <location>
        <begin position="208"/>
        <end position="225"/>
    </location>
</feature>
<gene>
    <name evidence="7" type="ORF">NTJ_07190</name>
</gene>
<organism evidence="7 8">
    <name type="scientific">Nesidiocoris tenuis</name>
    <dbReference type="NCBI Taxonomy" id="355587"/>
    <lineage>
        <taxon>Eukaryota</taxon>
        <taxon>Metazoa</taxon>
        <taxon>Ecdysozoa</taxon>
        <taxon>Arthropoda</taxon>
        <taxon>Hexapoda</taxon>
        <taxon>Insecta</taxon>
        <taxon>Pterygota</taxon>
        <taxon>Neoptera</taxon>
        <taxon>Paraneoptera</taxon>
        <taxon>Hemiptera</taxon>
        <taxon>Heteroptera</taxon>
        <taxon>Panheteroptera</taxon>
        <taxon>Cimicomorpha</taxon>
        <taxon>Miridae</taxon>
        <taxon>Dicyphina</taxon>
        <taxon>Nesidiocoris</taxon>
    </lineage>
</organism>
<dbReference type="Pfam" id="PF00083">
    <property type="entry name" value="Sugar_tr"/>
    <property type="match status" value="1"/>
</dbReference>
<dbReference type="InterPro" id="IPR005829">
    <property type="entry name" value="Sugar_transporter_CS"/>
</dbReference>
<feature type="transmembrane region" description="Helical" evidence="5">
    <location>
        <begin position="305"/>
        <end position="326"/>
    </location>
</feature>
<feature type="domain" description="Major facilitator superfamily (MFS) profile" evidence="6">
    <location>
        <begin position="54"/>
        <end position="519"/>
    </location>
</feature>
<evidence type="ECO:0000313" key="7">
    <source>
        <dbReference type="EMBL" id="BES94381.1"/>
    </source>
</evidence>
<evidence type="ECO:0000256" key="3">
    <source>
        <dbReference type="ARBA" id="ARBA00022989"/>
    </source>
</evidence>
<feature type="transmembrane region" description="Helical" evidence="5">
    <location>
        <begin position="145"/>
        <end position="167"/>
    </location>
</feature>
<evidence type="ECO:0000259" key="6">
    <source>
        <dbReference type="PROSITE" id="PS50850"/>
    </source>
</evidence>
<dbReference type="PROSITE" id="PS50850">
    <property type="entry name" value="MFS"/>
    <property type="match status" value="1"/>
</dbReference>
<evidence type="ECO:0000313" key="8">
    <source>
        <dbReference type="Proteomes" id="UP001307889"/>
    </source>
</evidence>
<dbReference type="PROSITE" id="PS00216">
    <property type="entry name" value="SUGAR_TRANSPORT_1"/>
    <property type="match status" value="1"/>
</dbReference>
<feature type="transmembrane region" description="Helical" evidence="5">
    <location>
        <begin position="346"/>
        <end position="366"/>
    </location>
</feature>
<dbReference type="Gene3D" id="1.20.1250.20">
    <property type="entry name" value="MFS general substrate transporter like domains"/>
    <property type="match status" value="1"/>
</dbReference>
<keyword evidence="8" id="KW-1185">Reference proteome</keyword>
<evidence type="ECO:0000256" key="1">
    <source>
        <dbReference type="ARBA" id="ARBA00004141"/>
    </source>
</evidence>
<name>A0ABN7AU43_9HEMI</name>
<evidence type="ECO:0000256" key="5">
    <source>
        <dbReference type="SAM" id="Phobius"/>
    </source>
</evidence>
<feature type="transmembrane region" description="Helical" evidence="5">
    <location>
        <begin position="122"/>
        <end position="139"/>
    </location>
</feature>
<dbReference type="PANTHER" id="PTHR48021:SF32">
    <property type="entry name" value="FACILITATED TREHALOSE TRANSPORTER TRET1-2 HOMOLOG-LIKE PROTEIN"/>
    <property type="match status" value="1"/>
</dbReference>
<dbReference type="PANTHER" id="PTHR48021">
    <property type="match status" value="1"/>
</dbReference>
<accession>A0ABN7AU43</accession>
<proteinExistence type="predicted"/>
<evidence type="ECO:0000256" key="2">
    <source>
        <dbReference type="ARBA" id="ARBA00022692"/>
    </source>
</evidence>
<feature type="transmembrane region" description="Helical" evidence="5">
    <location>
        <begin position="91"/>
        <end position="110"/>
    </location>
</feature>
<reference evidence="7 8" key="1">
    <citation type="submission" date="2023-09" db="EMBL/GenBank/DDBJ databases">
        <title>Nesidiocoris tenuis whole genome shotgun sequence.</title>
        <authorList>
            <person name="Shibata T."/>
            <person name="Shimoda M."/>
            <person name="Kobayashi T."/>
            <person name="Uehara T."/>
        </authorList>
    </citation>
    <scope>NUCLEOTIDE SEQUENCE [LARGE SCALE GENOMIC DNA]</scope>
    <source>
        <strain evidence="7 8">Japan</strain>
    </source>
</reference>
<feature type="transmembrane region" description="Helical" evidence="5">
    <location>
        <begin position="496"/>
        <end position="515"/>
    </location>
</feature>
<dbReference type="InterPro" id="IPR005828">
    <property type="entry name" value="MFS_sugar_transport-like"/>
</dbReference>
<dbReference type="InterPro" id="IPR036259">
    <property type="entry name" value="MFS_trans_sf"/>
</dbReference>